<keyword evidence="2" id="KW-1185">Reference proteome</keyword>
<dbReference type="VEuPathDB" id="MicrosporidiaDB:CWI38_0507p0030"/>
<dbReference type="EMBL" id="PITK01000507">
    <property type="protein sequence ID" value="TBU13189.1"/>
    <property type="molecule type" value="Genomic_DNA"/>
</dbReference>
<sequence length="250" mass="29334">MMSILIYLIVEKYLCSTSNKSVLGIDNISEKNNCIELLIEKFKCEIKNSFQISENDSLSKIAYTFTNFISMKILKEQRFKKIAHTIKISHLKNKSFVEKSDDFFIPNYNTDDIKITKTVVMKYNKALIFFVCISLRKSYFESIKNIYNNFLESIKENAHLYSDLIFQNIPNVEHIIEAIDKMESIYKSSLGTICSTMSSILNGKIEKQQIQELNDIILKLDGEKQIYLKNKQIFSNLWRVFNEKNRSNFF</sequence>
<evidence type="ECO:0000313" key="2">
    <source>
        <dbReference type="Proteomes" id="UP000292282"/>
    </source>
</evidence>
<reference evidence="1 2" key="1">
    <citation type="submission" date="2017-12" db="EMBL/GenBank/DDBJ databases">
        <authorList>
            <person name="Pombert J.-F."/>
            <person name="Haag K.L."/>
            <person name="Ebert D."/>
        </authorList>
    </citation>
    <scope>NUCLEOTIDE SEQUENCE [LARGE SCALE GENOMIC DNA]</scope>
    <source>
        <strain evidence="1">IL-G-3</strain>
    </source>
</reference>
<comment type="caution">
    <text evidence="1">The sequence shown here is derived from an EMBL/GenBank/DDBJ whole genome shotgun (WGS) entry which is preliminary data.</text>
</comment>
<proteinExistence type="predicted"/>
<protein>
    <submittedName>
        <fullName evidence="1">Uncharacterized protein</fullName>
    </submittedName>
</protein>
<gene>
    <name evidence="1" type="ORF">CWI38_0507p0030</name>
</gene>
<dbReference type="AlphaFoldDB" id="A0A4Q9LWQ1"/>
<evidence type="ECO:0000313" key="1">
    <source>
        <dbReference type="EMBL" id="TBU13189.1"/>
    </source>
</evidence>
<accession>A0A4Q9LWQ1</accession>
<organism evidence="1 2">
    <name type="scientific">Hamiltosporidium tvaerminnensis</name>
    <dbReference type="NCBI Taxonomy" id="1176355"/>
    <lineage>
        <taxon>Eukaryota</taxon>
        <taxon>Fungi</taxon>
        <taxon>Fungi incertae sedis</taxon>
        <taxon>Microsporidia</taxon>
        <taxon>Dubosqiidae</taxon>
        <taxon>Hamiltosporidium</taxon>
    </lineage>
</organism>
<dbReference type="Proteomes" id="UP000292282">
    <property type="component" value="Unassembled WGS sequence"/>
</dbReference>
<name>A0A4Q9LWQ1_9MICR</name>